<evidence type="ECO:0000313" key="3">
    <source>
        <dbReference type="Proteomes" id="UP000245383"/>
    </source>
</evidence>
<accession>A0A2T9YKV2</accession>
<evidence type="ECO:0000256" key="1">
    <source>
        <dbReference type="SAM" id="SignalP"/>
    </source>
</evidence>
<dbReference type="Proteomes" id="UP000245383">
    <property type="component" value="Unassembled WGS sequence"/>
</dbReference>
<name>A0A2T9YKV2_9FUNG</name>
<proteinExistence type="predicted"/>
<feature type="chain" id="PRO_5015661563" evidence="1">
    <location>
        <begin position="22"/>
        <end position="158"/>
    </location>
</feature>
<comment type="caution">
    <text evidence="2">The sequence shown here is derived from an EMBL/GenBank/DDBJ whole genome shotgun (WGS) entry which is preliminary data.</text>
</comment>
<evidence type="ECO:0000313" key="2">
    <source>
        <dbReference type="EMBL" id="PVU92976.1"/>
    </source>
</evidence>
<feature type="signal peptide" evidence="1">
    <location>
        <begin position="1"/>
        <end position="21"/>
    </location>
</feature>
<protein>
    <submittedName>
        <fullName evidence="2">Uncharacterized protein</fullName>
    </submittedName>
</protein>
<gene>
    <name evidence="2" type="ORF">BB561_003527</name>
</gene>
<keyword evidence="1" id="KW-0732">Signal</keyword>
<keyword evidence="3" id="KW-1185">Reference proteome</keyword>
<organism evidence="2 3">
    <name type="scientific">Smittium simulii</name>
    <dbReference type="NCBI Taxonomy" id="133385"/>
    <lineage>
        <taxon>Eukaryota</taxon>
        <taxon>Fungi</taxon>
        <taxon>Fungi incertae sedis</taxon>
        <taxon>Zoopagomycota</taxon>
        <taxon>Kickxellomycotina</taxon>
        <taxon>Harpellomycetes</taxon>
        <taxon>Harpellales</taxon>
        <taxon>Legeriomycetaceae</taxon>
        <taxon>Smittium</taxon>
    </lineage>
</organism>
<reference evidence="2 3" key="1">
    <citation type="journal article" date="2018" name="MBio">
        <title>Comparative Genomics Reveals the Core Gene Toolbox for the Fungus-Insect Symbiosis.</title>
        <authorList>
            <person name="Wang Y."/>
            <person name="Stata M."/>
            <person name="Wang W."/>
            <person name="Stajich J.E."/>
            <person name="White M.M."/>
            <person name="Moncalvo J.M."/>
        </authorList>
    </citation>
    <scope>NUCLEOTIDE SEQUENCE [LARGE SCALE GENOMIC DNA]</scope>
    <source>
        <strain evidence="2 3">SWE-8-4</strain>
    </source>
</reference>
<sequence>MFKSKLTFFVFICTLVYLAQCFSISGEDNLVFSDRFIAERELSDLSESMLKKRVDDEYNKNIEGRCTCQPDGTVKCESEETPQNKCNRKKMNNKGPNIYKDGEICQCKTDGSYFCRKPNGSPRDCLIMNDMYLREEVKGDKICVCSNKGIFSCKPNTN</sequence>
<dbReference type="AlphaFoldDB" id="A0A2T9YKV2"/>
<dbReference type="EMBL" id="MBFR01000143">
    <property type="protein sequence ID" value="PVU92976.1"/>
    <property type="molecule type" value="Genomic_DNA"/>
</dbReference>